<evidence type="ECO:0000313" key="2">
    <source>
        <dbReference type="Proteomes" id="UP000770661"/>
    </source>
</evidence>
<proteinExistence type="predicted"/>
<dbReference type="EMBL" id="JACEEZ010001357">
    <property type="protein sequence ID" value="KAG0729296.1"/>
    <property type="molecule type" value="Genomic_DNA"/>
</dbReference>
<reference evidence="1" key="1">
    <citation type="submission" date="2020-07" db="EMBL/GenBank/DDBJ databases">
        <title>The High-quality genome of the commercially important snow crab, Chionoecetes opilio.</title>
        <authorList>
            <person name="Jeong J.-H."/>
            <person name="Ryu S."/>
        </authorList>
    </citation>
    <scope>NUCLEOTIDE SEQUENCE</scope>
    <source>
        <strain evidence="1">MADBK_172401_WGS</strain>
        <tissue evidence="1">Digestive gland</tissue>
    </source>
</reference>
<sequence length="225" mass="25044">MPSASPPWANTAVTSSQPWIPKKSRVLDVTLTRLLLGHMTLTAHLHRLPGKARQAVPVTGKSLRAHRNSCPHSRACLAQSEASSWAARQCTTTMRSKKDQRITEVIVSGMEAYIPHTFSNPKARQPWFNSACSHAVRDREVAHKRYHLHLTKDVSPKALRTIKGVDELSLFVSEVQDSDLDRVVEMAKAILPQHEGLMEMRFSSEVHSTSAVCKNCWISEECGGS</sequence>
<dbReference type="AlphaFoldDB" id="A0A8J4YRM2"/>
<keyword evidence="2" id="KW-1185">Reference proteome</keyword>
<gene>
    <name evidence="1" type="ORF">GWK47_030649</name>
</gene>
<organism evidence="1 2">
    <name type="scientific">Chionoecetes opilio</name>
    <name type="common">Atlantic snow crab</name>
    <name type="synonym">Cancer opilio</name>
    <dbReference type="NCBI Taxonomy" id="41210"/>
    <lineage>
        <taxon>Eukaryota</taxon>
        <taxon>Metazoa</taxon>
        <taxon>Ecdysozoa</taxon>
        <taxon>Arthropoda</taxon>
        <taxon>Crustacea</taxon>
        <taxon>Multicrustacea</taxon>
        <taxon>Malacostraca</taxon>
        <taxon>Eumalacostraca</taxon>
        <taxon>Eucarida</taxon>
        <taxon>Decapoda</taxon>
        <taxon>Pleocyemata</taxon>
        <taxon>Brachyura</taxon>
        <taxon>Eubrachyura</taxon>
        <taxon>Majoidea</taxon>
        <taxon>Majidae</taxon>
        <taxon>Chionoecetes</taxon>
    </lineage>
</organism>
<accession>A0A8J4YRM2</accession>
<protein>
    <submittedName>
        <fullName evidence="1">Uncharacterized protein</fullName>
    </submittedName>
</protein>
<evidence type="ECO:0000313" key="1">
    <source>
        <dbReference type="EMBL" id="KAG0729296.1"/>
    </source>
</evidence>
<dbReference type="OrthoDB" id="8680608at2759"/>
<comment type="caution">
    <text evidence="1">The sequence shown here is derived from an EMBL/GenBank/DDBJ whole genome shotgun (WGS) entry which is preliminary data.</text>
</comment>
<dbReference type="Proteomes" id="UP000770661">
    <property type="component" value="Unassembled WGS sequence"/>
</dbReference>
<name>A0A8J4YRM2_CHIOP</name>